<evidence type="ECO:0000259" key="1">
    <source>
        <dbReference type="Pfam" id="PF00582"/>
    </source>
</evidence>
<dbReference type="Proteomes" id="UP001144096">
    <property type="component" value="Unassembled WGS sequence"/>
</dbReference>
<dbReference type="RefSeq" id="WP_257927129.1">
    <property type="nucleotide sequence ID" value="NZ_JAMXQV010000048.1"/>
</dbReference>
<sequence length="199" mass="21076">MWQLDRLVAGLASQHPGLSVSGIVLEPTPAALFELVDAVEAAVLVVGPGRGNVLPSRGQCPVVVVNGRARRCESPRPVMVGVDAADTCVPALRFAFAFAHRDATAVRVVQAWSRRTPPAFGPDCPPEPMSPLVPALADVVTGFPDVPFELALAQGRPTRQLPARASDAALLVVGERYAPRRMRSLVRKAVCPVAIVPRA</sequence>
<feature type="domain" description="UspA" evidence="1">
    <location>
        <begin position="76"/>
        <end position="197"/>
    </location>
</feature>
<comment type="caution">
    <text evidence="2">The sequence shown here is derived from an EMBL/GenBank/DDBJ whole genome shotgun (WGS) entry which is preliminary data.</text>
</comment>
<dbReference type="EMBL" id="JAMXQV010000048">
    <property type="protein sequence ID" value="MCR6490562.1"/>
    <property type="molecule type" value="Genomic_DNA"/>
</dbReference>
<dbReference type="SUPFAM" id="SSF52402">
    <property type="entry name" value="Adenine nucleotide alpha hydrolases-like"/>
    <property type="match status" value="1"/>
</dbReference>
<accession>A0A9X2NPI9</accession>
<name>A0A9X2NPI9_9PSEU</name>
<dbReference type="Gene3D" id="3.40.50.12370">
    <property type="match status" value="1"/>
</dbReference>
<keyword evidence="3" id="KW-1185">Reference proteome</keyword>
<evidence type="ECO:0000313" key="2">
    <source>
        <dbReference type="EMBL" id="MCR6490562.1"/>
    </source>
</evidence>
<dbReference type="Pfam" id="PF00582">
    <property type="entry name" value="Usp"/>
    <property type="match status" value="1"/>
</dbReference>
<reference evidence="2" key="1">
    <citation type="submission" date="2022-06" db="EMBL/GenBank/DDBJ databases">
        <title>Amycolatopsis iheyaensis sp. nov., a new species of the genus Amycolatopsis isolated from soil in Iheya island, Japan.</title>
        <authorList>
            <person name="Ngamcharungchit C."/>
            <person name="Kanto H."/>
            <person name="Take A."/>
            <person name="Intra B."/>
            <person name="Matsumoto A."/>
            <person name="Panbangred W."/>
            <person name="Inahashi Y."/>
        </authorList>
    </citation>
    <scope>NUCLEOTIDE SEQUENCE</scope>
    <source>
        <strain evidence="2">OK19-0408</strain>
    </source>
</reference>
<gene>
    <name evidence="2" type="ORF">M8542_47950</name>
</gene>
<proteinExistence type="predicted"/>
<protein>
    <submittedName>
        <fullName evidence="2">Universal stress protein</fullName>
    </submittedName>
</protein>
<dbReference type="AlphaFoldDB" id="A0A9X2NPI9"/>
<evidence type="ECO:0000313" key="3">
    <source>
        <dbReference type="Proteomes" id="UP001144096"/>
    </source>
</evidence>
<dbReference type="InterPro" id="IPR006016">
    <property type="entry name" value="UspA"/>
</dbReference>
<organism evidence="2 3">
    <name type="scientific">Amycolatopsis iheyensis</name>
    <dbReference type="NCBI Taxonomy" id="2945988"/>
    <lineage>
        <taxon>Bacteria</taxon>
        <taxon>Bacillati</taxon>
        <taxon>Actinomycetota</taxon>
        <taxon>Actinomycetes</taxon>
        <taxon>Pseudonocardiales</taxon>
        <taxon>Pseudonocardiaceae</taxon>
        <taxon>Amycolatopsis</taxon>
    </lineage>
</organism>